<keyword evidence="5 8" id="KW-0812">Transmembrane</keyword>
<evidence type="ECO:0000256" key="5">
    <source>
        <dbReference type="ARBA" id="ARBA00022692"/>
    </source>
</evidence>
<evidence type="ECO:0000256" key="1">
    <source>
        <dbReference type="ARBA" id="ARBA00003420"/>
    </source>
</evidence>
<feature type="transmembrane region" description="Helical" evidence="8">
    <location>
        <begin position="318"/>
        <end position="337"/>
    </location>
</feature>
<evidence type="ECO:0000259" key="9">
    <source>
        <dbReference type="Pfam" id="PF03151"/>
    </source>
</evidence>
<evidence type="ECO:0000313" key="10">
    <source>
        <dbReference type="EMBL" id="KAK7753331.1"/>
    </source>
</evidence>
<feature type="transmembrane region" description="Helical" evidence="8">
    <location>
        <begin position="185"/>
        <end position="202"/>
    </location>
</feature>
<name>A0AAN9UTX0_9PEZI</name>
<dbReference type="InterPro" id="IPR050186">
    <property type="entry name" value="TPT_transporter"/>
</dbReference>
<evidence type="ECO:0000256" key="6">
    <source>
        <dbReference type="ARBA" id="ARBA00022989"/>
    </source>
</evidence>
<evidence type="ECO:0000256" key="3">
    <source>
        <dbReference type="ARBA" id="ARBA00010425"/>
    </source>
</evidence>
<feature type="transmembrane region" description="Helical" evidence="8">
    <location>
        <begin position="287"/>
        <end position="312"/>
    </location>
</feature>
<comment type="similarity">
    <text evidence="3">Belongs to the TPT transporter family. SLC35D subfamily.</text>
</comment>
<organism evidence="10 11">
    <name type="scientific">Diatrype stigma</name>
    <dbReference type="NCBI Taxonomy" id="117547"/>
    <lineage>
        <taxon>Eukaryota</taxon>
        <taxon>Fungi</taxon>
        <taxon>Dikarya</taxon>
        <taxon>Ascomycota</taxon>
        <taxon>Pezizomycotina</taxon>
        <taxon>Sordariomycetes</taxon>
        <taxon>Xylariomycetidae</taxon>
        <taxon>Xylariales</taxon>
        <taxon>Diatrypaceae</taxon>
        <taxon>Diatrype</taxon>
    </lineage>
</organism>
<feature type="transmembrane region" description="Helical" evidence="8">
    <location>
        <begin position="263"/>
        <end position="280"/>
    </location>
</feature>
<feature type="transmembrane region" description="Helical" evidence="8">
    <location>
        <begin position="161"/>
        <end position="179"/>
    </location>
</feature>
<comment type="subunit">
    <text evidence="4">Homooligomer.</text>
</comment>
<dbReference type="EMBL" id="JAKJXP020000029">
    <property type="protein sequence ID" value="KAK7753331.1"/>
    <property type="molecule type" value="Genomic_DNA"/>
</dbReference>
<comment type="function">
    <text evidence="1">Involved in the import of GDP-mannose from the cytoplasm into the Golgi lumen.</text>
</comment>
<reference evidence="10 11" key="1">
    <citation type="submission" date="2024-02" db="EMBL/GenBank/DDBJ databases">
        <title>De novo assembly and annotation of 12 fungi associated with fruit tree decline syndrome in Ontario, Canada.</title>
        <authorList>
            <person name="Sulman M."/>
            <person name="Ellouze W."/>
            <person name="Ilyukhin E."/>
        </authorList>
    </citation>
    <scope>NUCLEOTIDE SEQUENCE [LARGE SCALE GENOMIC DNA]</scope>
    <source>
        <strain evidence="10 11">M11/M66-122</strain>
    </source>
</reference>
<dbReference type="AlphaFoldDB" id="A0AAN9UTX0"/>
<evidence type="ECO:0000256" key="7">
    <source>
        <dbReference type="ARBA" id="ARBA00023136"/>
    </source>
</evidence>
<accession>A0AAN9UTX0</accession>
<dbReference type="PANTHER" id="PTHR11132">
    <property type="entry name" value="SOLUTE CARRIER FAMILY 35"/>
    <property type="match status" value="1"/>
</dbReference>
<comment type="caution">
    <text evidence="10">The sequence shown here is derived from an EMBL/GenBank/DDBJ whole genome shotgun (WGS) entry which is preliminary data.</text>
</comment>
<evidence type="ECO:0000256" key="8">
    <source>
        <dbReference type="SAM" id="Phobius"/>
    </source>
</evidence>
<evidence type="ECO:0000313" key="11">
    <source>
        <dbReference type="Proteomes" id="UP001320420"/>
    </source>
</evidence>
<keyword evidence="11" id="KW-1185">Reference proteome</keyword>
<proteinExistence type="inferred from homology"/>
<dbReference type="Proteomes" id="UP001320420">
    <property type="component" value="Unassembled WGS sequence"/>
</dbReference>
<protein>
    <recommendedName>
        <fullName evidence="9">Sugar phosphate transporter domain-containing protein</fullName>
    </recommendedName>
</protein>
<keyword evidence="7 8" id="KW-0472">Membrane</keyword>
<dbReference type="GO" id="GO:0005789">
    <property type="term" value="C:endoplasmic reticulum membrane"/>
    <property type="evidence" value="ECO:0007669"/>
    <property type="project" value="UniProtKB-SubCell"/>
</dbReference>
<evidence type="ECO:0000256" key="4">
    <source>
        <dbReference type="ARBA" id="ARBA00011182"/>
    </source>
</evidence>
<evidence type="ECO:0000256" key="2">
    <source>
        <dbReference type="ARBA" id="ARBA00004477"/>
    </source>
</evidence>
<keyword evidence="6 8" id="KW-1133">Transmembrane helix</keyword>
<gene>
    <name evidence="10" type="ORF">SLS62_004621</name>
</gene>
<dbReference type="InterPro" id="IPR004853">
    <property type="entry name" value="Sugar_P_trans_dom"/>
</dbReference>
<sequence>MSSSLRRSHDQDDDIRLDTGELRHSSVDVDTTTEQAGLLEREDVDDLEKGLVQEPQVVLPPQNHEDTVSTRKKLIALAGYFTCNIGLTIYNKAILGSFLKRSTGSSSRGAKAIPIPITTANQAHRAMVSVPFHQVVRSTTPLFTTFLFRVMFNRTFSTETYLSLIPIIFGVTVATYGDFTFTDLGFILTFLGVILAALKTIVTNKMMTGSLALSFWEILRRMSPLACLQSILYALFTGELMAFRDFLRDELFAGTARFTPLPFMLVMLGNGALAFALNVSSFSTNKIAGALTMTVCANIKQCLTIVLGGLLFDVHLSAMNMWGILITVAGGALYSFVELDSKRKNKERAAVVAAAAAAVVNQPNGTAAAA</sequence>
<comment type="subcellular location">
    <subcellularLocation>
        <location evidence="2">Endoplasmic reticulum membrane</location>
        <topology evidence="2">Multi-pass membrane protein</topology>
    </subcellularLocation>
</comment>
<dbReference type="Pfam" id="PF03151">
    <property type="entry name" value="TPT"/>
    <property type="match status" value="1"/>
</dbReference>
<feature type="transmembrane region" description="Helical" evidence="8">
    <location>
        <begin position="223"/>
        <end position="243"/>
    </location>
</feature>
<feature type="domain" description="Sugar phosphate transporter" evidence="9">
    <location>
        <begin position="127"/>
        <end position="335"/>
    </location>
</feature>